<gene>
    <name evidence="2" type="ORF">Cha6605_5699</name>
</gene>
<organism evidence="2 3">
    <name type="scientific">Chamaesiphon minutus (strain ATCC 27169 / PCC 6605)</name>
    <dbReference type="NCBI Taxonomy" id="1173020"/>
    <lineage>
        <taxon>Bacteria</taxon>
        <taxon>Bacillati</taxon>
        <taxon>Cyanobacteriota</taxon>
        <taxon>Cyanophyceae</taxon>
        <taxon>Gomontiellales</taxon>
        <taxon>Chamaesiphonaceae</taxon>
        <taxon>Chamaesiphon</taxon>
    </lineage>
</organism>
<accession>K9UQ27</accession>
<feature type="transmembrane region" description="Helical" evidence="1">
    <location>
        <begin position="109"/>
        <end position="130"/>
    </location>
</feature>
<dbReference type="AlphaFoldDB" id="K9UQ27"/>
<feature type="transmembrane region" description="Helical" evidence="1">
    <location>
        <begin position="162"/>
        <end position="181"/>
    </location>
</feature>
<dbReference type="KEGG" id="cmp:Cha6605_5699"/>
<proteinExistence type="predicted"/>
<dbReference type="STRING" id="1173020.Cha6605_5699"/>
<reference evidence="2 3" key="1">
    <citation type="submission" date="2012-05" db="EMBL/GenBank/DDBJ databases">
        <title>Finished chromosome of genome of Chamaesiphon sp. PCC 6605.</title>
        <authorList>
            <consortium name="US DOE Joint Genome Institute"/>
            <person name="Gugger M."/>
            <person name="Coursin T."/>
            <person name="Rippka R."/>
            <person name="Tandeau De Marsac N."/>
            <person name="Huntemann M."/>
            <person name="Wei C.-L."/>
            <person name="Han J."/>
            <person name="Detter J.C."/>
            <person name="Han C."/>
            <person name="Tapia R."/>
            <person name="Chen A."/>
            <person name="Kyrpides N."/>
            <person name="Mavromatis K."/>
            <person name="Markowitz V."/>
            <person name="Szeto E."/>
            <person name="Ivanova N."/>
            <person name="Pagani I."/>
            <person name="Pati A."/>
            <person name="Goodwin L."/>
            <person name="Nordberg H.P."/>
            <person name="Cantor M.N."/>
            <person name="Hua S.X."/>
            <person name="Woyke T."/>
            <person name="Kerfeld C.A."/>
        </authorList>
    </citation>
    <scope>NUCLEOTIDE SEQUENCE [LARGE SCALE GENOMIC DNA]</scope>
    <source>
        <strain evidence="3">ATCC 27169 / PCC 6605</strain>
    </source>
</reference>
<keyword evidence="3" id="KW-1185">Reference proteome</keyword>
<keyword evidence="1 2" id="KW-0812">Transmembrane</keyword>
<dbReference type="eggNOG" id="COG2717">
    <property type="taxonomic scope" value="Bacteria"/>
</dbReference>
<dbReference type="OrthoDB" id="552353at2"/>
<feature type="transmembrane region" description="Helical" evidence="1">
    <location>
        <begin position="34"/>
        <end position="54"/>
    </location>
</feature>
<evidence type="ECO:0000256" key="1">
    <source>
        <dbReference type="SAM" id="Phobius"/>
    </source>
</evidence>
<name>K9UQ27_CHAP6</name>
<dbReference type="EMBL" id="CP003600">
    <property type="protein sequence ID" value="AFY96556.1"/>
    <property type="molecule type" value="Genomic_DNA"/>
</dbReference>
<feature type="transmembrane region" description="Helical" evidence="1">
    <location>
        <begin position="74"/>
        <end position="97"/>
    </location>
</feature>
<evidence type="ECO:0000313" key="3">
    <source>
        <dbReference type="Proteomes" id="UP000010366"/>
    </source>
</evidence>
<feature type="transmembrane region" description="Helical" evidence="1">
    <location>
        <begin position="137"/>
        <end position="156"/>
    </location>
</feature>
<feature type="transmembrane region" description="Helical" evidence="1">
    <location>
        <begin position="7"/>
        <end position="28"/>
    </location>
</feature>
<protein>
    <submittedName>
        <fullName evidence="2">Ferric reductase like transmembrane component</fullName>
    </submittedName>
</protein>
<keyword evidence="1" id="KW-0472">Membrane</keyword>
<dbReference type="RefSeq" id="WP_015162633.1">
    <property type="nucleotide sequence ID" value="NC_019697.1"/>
</dbReference>
<sequence>MKGWPIVMTVTIALGVAVVAILSSMGLTETSTLILVRLTARSSCLLFLLAFIAAPLRRLWQSPLSLWMVQNRRFLGLSMAVSHTYHAIAFSTLQLAIRQQAFSANPLAILGYAFLLAMTITSFSATAKVIGRRAWRVLHTAGMYYFWLIFAVEFGRRARLEWGYLFLTLLVSIAMLVRIFGTRRTQVQPI</sequence>
<keyword evidence="1" id="KW-1133">Transmembrane helix</keyword>
<dbReference type="Proteomes" id="UP000010366">
    <property type="component" value="Chromosome"/>
</dbReference>
<dbReference type="HOGENOM" id="CLU_104962_1_0_3"/>
<evidence type="ECO:0000313" key="2">
    <source>
        <dbReference type="EMBL" id="AFY96556.1"/>
    </source>
</evidence>